<dbReference type="GO" id="GO:0007197">
    <property type="term" value="P:adenylate cyclase-inhibiting G protein-coupled acetylcholine receptor signaling pathway"/>
    <property type="evidence" value="ECO:0007669"/>
    <property type="project" value="TreeGrafter"/>
</dbReference>
<dbReference type="PANTHER" id="PTHR24247:SF265">
    <property type="entry name" value="MUSCARINIC ACETYLCHOLINE RECEPTOR DM1"/>
    <property type="match status" value="1"/>
</dbReference>
<evidence type="ECO:0000259" key="11">
    <source>
        <dbReference type="PROSITE" id="PS50262"/>
    </source>
</evidence>
<reference evidence="12" key="1">
    <citation type="journal article" date="2016" name="PLoS Biol.">
        <title>GPCRs Direct Germline Development and Somatic Gonad Function in Planarians.</title>
        <authorList>
            <person name="Saberi A."/>
            <person name="Jamal A."/>
            <person name="Beets I."/>
            <person name="Schoofs L."/>
            <person name="Newmark P.A."/>
        </authorList>
    </citation>
    <scope>NUCLEOTIDE SEQUENCE</scope>
</reference>
<feature type="domain" description="G-protein coupled receptors family 1 profile" evidence="11">
    <location>
        <begin position="35"/>
        <end position="374"/>
    </location>
</feature>
<proteinExistence type="evidence at transcript level"/>
<dbReference type="EMBL" id="KX018838">
    <property type="protein sequence ID" value="ANO38999.1"/>
    <property type="molecule type" value="mRNA"/>
</dbReference>
<organism evidence="12">
    <name type="scientific">Schmidtea mediterranea</name>
    <name type="common">Freshwater planarian flatworm</name>
    <dbReference type="NCBI Taxonomy" id="79327"/>
    <lineage>
        <taxon>Eukaryota</taxon>
        <taxon>Metazoa</taxon>
        <taxon>Spiralia</taxon>
        <taxon>Lophotrochozoa</taxon>
        <taxon>Platyhelminthes</taxon>
        <taxon>Rhabditophora</taxon>
        <taxon>Seriata</taxon>
        <taxon>Tricladida</taxon>
        <taxon>Continenticola</taxon>
        <taxon>Geoplanoidea</taxon>
        <taxon>Dugesiidae</taxon>
        <taxon>Schmidtea</taxon>
    </lineage>
</organism>
<dbReference type="GO" id="GO:0016907">
    <property type="term" value="F:G protein-coupled acetylcholine receptor activity"/>
    <property type="evidence" value="ECO:0007669"/>
    <property type="project" value="InterPro"/>
</dbReference>
<feature type="transmembrane region" description="Helical" evidence="10">
    <location>
        <begin position="180"/>
        <end position="206"/>
    </location>
</feature>
<dbReference type="InterPro" id="IPR000276">
    <property type="entry name" value="GPCR_Rhodpsn"/>
</dbReference>
<feature type="transmembrane region" description="Helical" evidence="10">
    <location>
        <begin position="20"/>
        <end position="43"/>
    </location>
</feature>
<evidence type="ECO:0000256" key="2">
    <source>
        <dbReference type="ARBA" id="ARBA00022475"/>
    </source>
</evidence>
<keyword evidence="7 9" id="KW-0675">Receptor</keyword>
<dbReference type="PROSITE" id="PS00237">
    <property type="entry name" value="G_PROTEIN_RECEP_F1_1"/>
    <property type="match status" value="1"/>
</dbReference>
<dbReference type="InterPro" id="IPR000995">
    <property type="entry name" value="Musac_Ach_rcpt"/>
</dbReference>
<evidence type="ECO:0000256" key="8">
    <source>
        <dbReference type="ARBA" id="ARBA00023224"/>
    </source>
</evidence>
<evidence type="ECO:0000256" key="10">
    <source>
        <dbReference type="SAM" id="Phobius"/>
    </source>
</evidence>
<gene>
    <name evidence="12" type="primary">gcr018</name>
</gene>
<evidence type="ECO:0000256" key="1">
    <source>
        <dbReference type="ARBA" id="ARBA00004651"/>
    </source>
</evidence>
<keyword evidence="2" id="KW-1003">Cell membrane</keyword>
<dbReference type="InterPro" id="IPR017452">
    <property type="entry name" value="GPCR_Rhodpsn_7TM"/>
</dbReference>
<keyword evidence="3 9" id="KW-0812">Transmembrane</keyword>
<name>A0A193KUE7_SCHMD</name>
<dbReference type="Gene3D" id="1.20.1070.10">
    <property type="entry name" value="Rhodopsin 7-helix transmembrane proteins"/>
    <property type="match status" value="1"/>
</dbReference>
<comment type="similarity">
    <text evidence="9">Belongs to the G-protein coupled receptor 1 family.</text>
</comment>
<protein>
    <submittedName>
        <fullName evidence="12">GCR018</fullName>
    </submittedName>
</protein>
<dbReference type="PANTHER" id="PTHR24247">
    <property type="entry name" value="5-HYDROXYTRYPTAMINE RECEPTOR"/>
    <property type="match status" value="1"/>
</dbReference>
<dbReference type="PRINTS" id="PR00237">
    <property type="entry name" value="GPCRRHODOPSN"/>
</dbReference>
<dbReference type="OrthoDB" id="10071887at2759"/>
<keyword evidence="4 10" id="KW-1133">Transmembrane helix</keyword>
<keyword evidence="8 9" id="KW-0807">Transducer</keyword>
<dbReference type="GO" id="GO:0030425">
    <property type="term" value="C:dendrite"/>
    <property type="evidence" value="ECO:0007669"/>
    <property type="project" value="TreeGrafter"/>
</dbReference>
<dbReference type="GO" id="GO:0005886">
    <property type="term" value="C:plasma membrane"/>
    <property type="evidence" value="ECO:0007669"/>
    <property type="project" value="UniProtKB-SubCell"/>
</dbReference>
<evidence type="ECO:0000256" key="5">
    <source>
        <dbReference type="ARBA" id="ARBA00023040"/>
    </source>
</evidence>
<accession>A0A193KUE7</accession>
<dbReference type="Pfam" id="PF00001">
    <property type="entry name" value="7tm_1"/>
    <property type="match status" value="1"/>
</dbReference>
<evidence type="ECO:0000256" key="7">
    <source>
        <dbReference type="ARBA" id="ARBA00023170"/>
    </source>
</evidence>
<feature type="transmembrane region" description="Helical" evidence="10">
    <location>
        <begin position="353"/>
        <end position="377"/>
    </location>
</feature>
<dbReference type="SUPFAM" id="SSF81321">
    <property type="entry name" value="Family A G protein-coupled receptor-like"/>
    <property type="match status" value="1"/>
</dbReference>
<feature type="transmembrane region" description="Helical" evidence="10">
    <location>
        <begin position="93"/>
        <end position="114"/>
    </location>
</feature>
<dbReference type="AlphaFoldDB" id="A0A193KUE7"/>
<evidence type="ECO:0000313" key="12">
    <source>
        <dbReference type="EMBL" id="ANO38999.1"/>
    </source>
</evidence>
<feature type="transmembrane region" description="Helical" evidence="10">
    <location>
        <begin position="135"/>
        <end position="160"/>
    </location>
</feature>
<comment type="subcellular location">
    <subcellularLocation>
        <location evidence="1">Cell membrane</location>
        <topology evidence="1">Multi-pass membrane protein</topology>
    </subcellularLocation>
</comment>
<feature type="transmembrane region" description="Helical" evidence="10">
    <location>
        <begin position="55"/>
        <end position="81"/>
    </location>
</feature>
<dbReference type="GO" id="GO:0007187">
    <property type="term" value="P:G protein-coupled receptor signaling pathway, coupled to cyclic nucleotide second messenger"/>
    <property type="evidence" value="ECO:0007669"/>
    <property type="project" value="TreeGrafter"/>
</dbReference>
<evidence type="ECO:0000256" key="3">
    <source>
        <dbReference type="ARBA" id="ARBA00022692"/>
    </source>
</evidence>
<evidence type="ECO:0000256" key="4">
    <source>
        <dbReference type="ARBA" id="ARBA00022989"/>
    </source>
</evidence>
<dbReference type="PROSITE" id="PS50262">
    <property type="entry name" value="G_PROTEIN_RECEP_F1_2"/>
    <property type="match status" value="1"/>
</dbReference>
<dbReference type="PRINTS" id="PR00243">
    <property type="entry name" value="MUSCARINICR"/>
</dbReference>
<feature type="transmembrane region" description="Helical" evidence="10">
    <location>
        <begin position="315"/>
        <end position="333"/>
    </location>
</feature>
<evidence type="ECO:0000256" key="6">
    <source>
        <dbReference type="ARBA" id="ARBA00023136"/>
    </source>
</evidence>
<keyword evidence="5 9" id="KW-0297">G-protein coupled receptor</keyword>
<dbReference type="GO" id="GO:0045202">
    <property type="term" value="C:synapse"/>
    <property type="evidence" value="ECO:0007669"/>
    <property type="project" value="TreeGrafter"/>
</dbReference>
<evidence type="ECO:0000256" key="9">
    <source>
        <dbReference type="RuleBase" id="RU000688"/>
    </source>
</evidence>
<dbReference type="GO" id="GO:0004993">
    <property type="term" value="F:G protein-coupled serotonin receptor activity"/>
    <property type="evidence" value="ECO:0007669"/>
    <property type="project" value="TreeGrafter"/>
</dbReference>
<keyword evidence="6 10" id="KW-0472">Membrane</keyword>
<sequence length="411" mass="46894">MNNETNPDPFMALPFYQILIYSLIATILSLATACGNLLVLISFCIEGQLRTISNYYLLSLAVSDFLIGIISMPLYSTFLIMQFWPFNSTTCDLWLSLDYTVSNASSANLVLISYDRYKTLTCPLTYRCKRSPRKTIIIILLTWIICALLWTPLIYIWPIIDGKRTVPQGKCYVQFMESSTLLTLLTCAIGYLIPLFIIIVFAIQIYRVTRHRNKNLQTLGYATPVYGGAALKYNHRDNYKNMDSSTDTEISNRNPKEKCIKKVHKFQPNSLILTPQNLNYSSVTSSNSTIPNCQGNLMSHGLRQSVRKKPSSSKAAKTLAAIIIAFFVTWFPYNLFTLINLYSRSKSNPTIGTLLYGFGYYLCYLNSTINPIWYAYCNIMFRRTFWRILICGRYKSNTSRFSSMPSNASSS</sequence>